<dbReference type="InterPro" id="IPR018702">
    <property type="entry name" value="DUF2207"/>
</dbReference>
<sequence length="587" mass="66302">MRLNKWGIGIFIAIVFTVLLSSKVQAEEIKLKSDIIKAEINQDGSMSAVEDLSFDISGKYNGVYKDISFDKAEGISNITVSELKGSEAAYKEVKSASNGDKGVYSIENKSNSVKLKIYSPSKDEIKNFRITYKIPGAVKKYNDIGELYWKFIGSSNETKIDNLQINVVLPNGSKKEEMKVFAHGPLDGAWKIKDDRIINFSALNVPKGRYVEVRTLFPKELIPQAKVSSNENKFESIMAEENRYANEKIEKERERQKLIEDTKIIALLMSVVSLLIIGYIFVSRKKYSNIEDLLAAKDIANYNPAILAYNAKERLMPNDLMAAVMELSRRGYLSIEGKTDEYKIKRIRKKDDNTYKHEAYLMHLLIDEIGDGNSVSLDTIKNYSKNKPNDLRRQFALWRGEVKLEADKLNLRDKKAGNLKSFVIIFEIILIAAAIFLISLGNMYGFISIIASSLTFAAVFLINTRTLESELQLALWNNMKRRIKKLNKYEIEELQKEPMQGEIYLIYAVSMGLRSDLLDKITPKEENDIEVTDSSFWAMYYVMSSDDDSFYNSFETSLKNTEYSGSFSSSDSSGGFDSGGGGGAGGF</sequence>
<dbReference type="EMBL" id="BRXR01000001">
    <property type="protein sequence ID" value="GLC29524.1"/>
    <property type="molecule type" value="Genomic_DNA"/>
</dbReference>
<accession>A0ABQ5N2V6</accession>
<evidence type="ECO:0000256" key="1">
    <source>
        <dbReference type="SAM" id="MobiDB-lite"/>
    </source>
</evidence>
<comment type="caution">
    <text evidence="5">The sequence shown here is derived from an EMBL/GenBank/DDBJ whole genome shotgun (WGS) entry which is preliminary data.</text>
</comment>
<keyword evidence="2" id="KW-1133">Transmembrane helix</keyword>
<feature type="region of interest" description="Disordered" evidence="1">
    <location>
        <begin position="567"/>
        <end position="587"/>
    </location>
</feature>
<evidence type="ECO:0000313" key="5">
    <source>
        <dbReference type="EMBL" id="GLC29524.1"/>
    </source>
</evidence>
<dbReference type="Pfam" id="PF20990">
    <property type="entry name" value="DUF2207_C"/>
    <property type="match status" value="1"/>
</dbReference>
<dbReference type="RefSeq" id="WP_264848816.1">
    <property type="nucleotide sequence ID" value="NZ_BRXR01000001.1"/>
</dbReference>
<dbReference type="Pfam" id="PF09972">
    <property type="entry name" value="DUF2207"/>
    <property type="match status" value="1"/>
</dbReference>
<dbReference type="Proteomes" id="UP001208567">
    <property type="component" value="Unassembled WGS sequence"/>
</dbReference>
<protein>
    <recommendedName>
        <fullName evidence="7">DUF2207 domain-containing protein</fullName>
    </recommendedName>
</protein>
<feature type="transmembrane region" description="Helical" evidence="2">
    <location>
        <begin position="444"/>
        <end position="462"/>
    </location>
</feature>
<feature type="compositionally biased region" description="Gly residues" evidence="1">
    <location>
        <begin position="576"/>
        <end position="587"/>
    </location>
</feature>
<feature type="transmembrane region" description="Helical" evidence="2">
    <location>
        <begin position="264"/>
        <end position="282"/>
    </location>
</feature>
<reference evidence="5 6" key="1">
    <citation type="journal article" date="2024" name="Int. J. Syst. Evol. Microbiol.">
        <title>Clostridium omnivorum sp. nov., isolated from anoxic soil under the treatment of reductive soil disinfestation.</title>
        <authorList>
            <person name="Ueki A."/>
            <person name="Tonouchi A."/>
            <person name="Kaku N."/>
            <person name="Honma S."/>
            <person name="Ueki K."/>
        </authorList>
    </citation>
    <scope>NUCLEOTIDE SEQUENCE [LARGE SCALE GENOMIC DNA]</scope>
    <source>
        <strain evidence="5 6">E14</strain>
    </source>
</reference>
<evidence type="ECO:0008006" key="7">
    <source>
        <dbReference type="Google" id="ProtNLM"/>
    </source>
</evidence>
<evidence type="ECO:0000259" key="4">
    <source>
        <dbReference type="Pfam" id="PF20990"/>
    </source>
</evidence>
<organism evidence="5 6">
    <name type="scientific">Clostridium omnivorum</name>
    <dbReference type="NCBI Taxonomy" id="1604902"/>
    <lineage>
        <taxon>Bacteria</taxon>
        <taxon>Bacillati</taxon>
        <taxon>Bacillota</taxon>
        <taxon>Clostridia</taxon>
        <taxon>Eubacteriales</taxon>
        <taxon>Clostridiaceae</taxon>
        <taxon>Clostridium</taxon>
    </lineage>
</organism>
<dbReference type="InterPro" id="IPR048389">
    <property type="entry name" value="YciQ-like_C"/>
</dbReference>
<feature type="domain" description="Predicted membrane protein YciQ-like C-terminal" evidence="4">
    <location>
        <begin position="298"/>
        <end position="513"/>
    </location>
</feature>
<feature type="transmembrane region" description="Helical" evidence="2">
    <location>
        <begin position="419"/>
        <end position="438"/>
    </location>
</feature>
<gene>
    <name evidence="5" type="ORF">bsdE14_09340</name>
</gene>
<keyword evidence="6" id="KW-1185">Reference proteome</keyword>
<keyword evidence="2" id="KW-0472">Membrane</keyword>
<proteinExistence type="predicted"/>
<evidence type="ECO:0000256" key="2">
    <source>
        <dbReference type="SAM" id="Phobius"/>
    </source>
</evidence>
<keyword evidence="2" id="KW-0812">Transmembrane</keyword>
<evidence type="ECO:0000259" key="3">
    <source>
        <dbReference type="Pfam" id="PF09972"/>
    </source>
</evidence>
<evidence type="ECO:0000313" key="6">
    <source>
        <dbReference type="Proteomes" id="UP001208567"/>
    </source>
</evidence>
<feature type="domain" description="DUF2207" evidence="3">
    <location>
        <begin position="36"/>
        <end position="217"/>
    </location>
</feature>
<name>A0ABQ5N2V6_9CLOT</name>